<proteinExistence type="predicted"/>
<gene>
    <name evidence="3" type="ORF">TSACC_22787</name>
</gene>
<feature type="chain" id="PRO_5007524684" description="SecDF P1 head subdomain domain-containing protein" evidence="1">
    <location>
        <begin position="21"/>
        <end position="147"/>
    </location>
</feature>
<evidence type="ECO:0000313" key="4">
    <source>
        <dbReference type="Proteomes" id="UP000076023"/>
    </source>
</evidence>
<dbReference type="AlphaFoldDB" id="A0A146GAW3"/>
<evidence type="ECO:0000259" key="2">
    <source>
        <dbReference type="Pfam" id="PF22599"/>
    </source>
</evidence>
<dbReference type="InParanoid" id="A0A146GAW3"/>
<protein>
    <recommendedName>
        <fullName evidence="2">SecDF P1 head subdomain domain-containing protein</fullName>
    </recommendedName>
</protein>
<reference evidence="4" key="1">
    <citation type="journal article" date="2017" name="Genome Announc.">
        <title>Draft Genome Sequence of Terrimicrobium sacchariphilum NM-5T, a Facultative Anaerobic Soil Bacterium of the Class Spartobacteria.</title>
        <authorList>
            <person name="Qiu Y.L."/>
            <person name="Tourlousse D.M."/>
            <person name="Matsuura N."/>
            <person name="Ohashi A."/>
            <person name="Sekiguchi Y."/>
        </authorList>
    </citation>
    <scope>NUCLEOTIDE SEQUENCE [LARGE SCALE GENOMIC DNA]</scope>
    <source>
        <strain evidence="4">NM-5</strain>
    </source>
</reference>
<dbReference type="Pfam" id="PF22599">
    <property type="entry name" value="SecDF_P1_head"/>
    <property type="match status" value="1"/>
</dbReference>
<organism evidence="3 4">
    <name type="scientific">Terrimicrobium sacchariphilum</name>
    <dbReference type="NCBI Taxonomy" id="690879"/>
    <lineage>
        <taxon>Bacteria</taxon>
        <taxon>Pseudomonadati</taxon>
        <taxon>Verrucomicrobiota</taxon>
        <taxon>Terrimicrobiia</taxon>
        <taxon>Terrimicrobiales</taxon>
        <taxon>Terrimicrobiaceae</taxon>
        <taxon>Terrimicrobium</taxon>
    </lineage>
</organism>
<dbReference type="STRING" id="690879.TSACC_22787"/>
<evidence type="ECO:0000256" key="1">
    <source>
        <dbReference type="SAM" id="SignalP"/>
    </source>
</evidence>
<dbReference type="Gene3D" id="3.30.1360.200">
    <property type="match status" value="1"/>
</dbReference>
<keyword evidence="4" id="KW-1185">Reference proteome</keyword>
<accession>A0A146GAW3</accession>
<dbReference type="RefSeq" id="WP_075079997.1">
    <property type="nucleotide sequence ID" value="NZ_BDCO01000002.1"/>
</dbReference>
<evidence type="ECO:0000313" key="3">
    <source>
        <dbReference type="EMBL" id="GAT34362.1"/>
    </source>
</evidence>
<dbReference type="Proteomes" id="UP000076023">
    <property type="component" value="Unassembled WGS sequence"/>
</dbReference>
<keyword evidence="1" id="KW-0732">Signal</keyword>
<name>A0A146GAW3_TERSA</name>
<feature type="signal peptide" evidence="1">
    <location>
        <begin position="1"/>
        <end position="20"/>
    </location>
</feature>
<sequence length="147" mass="16372">MKSPLLALVVLIAAFAEVRAAEPSVVFAKVLKERSSSTREMSYEFSGKTFLLHVEMTPIVADADFERAEILPDGMLKLWLTEAGEKKFDEVVKDWYQKQIAIVINGRVVCAPSLEATSFGREFTISHNLPREEVKALVASFPRKGGQ</sequence>
<dbReference type="InterPro" id="IPR054384">
    <property type="entry name" value="SecDF_P1_head"/>
</dbReference>
<dbReference type="OrthoDB" id="3543927at2"/>
<dbReference type="EMBL" id="BDCO01000002">
    <property type="protein sequence ID" value="GAT34362.1"/>
    <property type="molecule type" value="Genomic_DNA"/>
</dbReference>
<comment type="caution">
    <text evidence="3">The sequence shown here is derived from an EMBL/GenBank/DDBJ whole genome shotgun (WGS) entry which is preliminary data.</text>
</comment>
<feature type="domain" description="SecDF P1 head subdomain" evidence="2">
    <location>
        <begin position="53"/>
        <end position="138"/>
    </location>
</feature>